<evidence type="ECO:0000259" key="2">
    <source>
        <dbReference type="PROSITE" id="PS51384"/>
    </source>
</evidence>
<dbReference type="Pfam" id="PF08021">
    <property type="entry name" value="FAD_binding_9"/>
    <property type="match status" value="1"/>
</dbReference>
<dbReference type="PROSITE" id="PS51384">
    <property type="entry name" value="FAD_FR"/>
    <property type="match status" value="1"/>
</dbReference>
<dbReference type="Pfam" id="PF04954">
    <property type="entry name" value="SIP"/>
    <property type="match status" value="1"/>
</dbReference>
<comment type="similarity">
    <text evidence="1">Belongs to the SIP oxidoreductase family.</text>
</comment>
<evidence type="ECO:0000313" key="3">
    <source>
        <dbReference type="EMBL" id="KAB8059463.1"/>
    </source>
</evidence>
<dbReference type="InterPro" id="IPR039261">
    <property type="entry name" value="FNR_nucleotide-bd"/>
</dbReference>
<dbReference type="Gene3D" id="2.40.30.10">
    <property type="entry name" value="Translation factors"/>
    <property type="match status" value="1"/>
</dbReference>
<dbReference type="RefSeq" id="WP_152285004.1">
    <property type="nucleotide sequence ID" value="NZ_WFLI01000051.1"/>
</dbReference>
<dbReference type="GO" id="GO:0016491">
    <property type="term" value="F:oxidoreductase activity"/>
    <property type="evidence" value="ECO:0007669"/>
    <property type="project" value="InterPro"/>
</dbReference>
<dbReference type="Proteomes" id="UP000468717">
    <property type="component" value="Unassembled WGS sequence"/>
</dbReference>
<dbReference type="InterPro" id="IPR039374">
    <property type="entry name" value="SIP_fam"/>
</dbReference>
<accession>A0A6I1HLQ0</accession>
<organism evidence="3 4">
    <name type="scientific">Janthinobacterium violaceinigrum</name>
    <dbReference type="NCBI Taxonomy" id="2654252"/>
    <lineage>
        <taxon>Bacteria</taxon>
        <taxon>Pseudomonadati</taxon>
        <taxon>Pseudomonadota</taxon>
        <taxon>Betaproteobacteria</taxon>
        <taxon>Burkholderiales</taxon>
        <taxon>Oxalobacteraceae</taxon>
        <taxon>Janthinobacterium</taxon>
    </lineage>
</organism>
<evidence type="ECO:0000256" key="1">
    <source>
        <dbReference type="ARBA" id="ARBA00035644"/>
    </source>
</evidence>
<dbReference type="SUPFAM" id="SSF63380">
    <property type="entry name" value="Riboflavin synthase domain-like"/>
    <property type="match status" value="1"/>
</dbReference>
<evidence type="ECO:0000313" key="4">
    <source>
        <dbReference type="Proteomes" id="UP000468717"/>
    </source>
</evidence>
<name>A0A6I1HLQ0_9BURK</name>
<proteinExistence type="inferred from homology"/>
<dbReference type="InterPro" id="IPR017927">
    <property type="entry name" value="FAD-bd_FR_type"/>
</dbReference>
<dbReference type="PANTHER" id="PTHR30157">
    <property type="entry name" value="FERRIC REDUCTASE, NADPH-DEPENDENT"/>
    <property type="match status" value="1"/>
</dbReference>
<dbReference type="InterPro" id="IPR013113">
    <property type="entry name" value="SIP_FAD-bd"/>
</dbReference>
<dbReference type="PANTHER" id="PTHR30157:SF0">
    <property type="entry name" value="NADPH-DEPENDENT FERRIC-CHELATE REDUCTASE"/>
    <property type="match status" value="1"/>
</dbReference>
<keyword evidence="4" id="KW-1185">Reference proteome</keyword>
<dbReference type="InterPro" id="IPR007037">
    <property type="entry name" value="SIP_rossman_dom"/>
</dbReference>
<reference evidence="3 4" key="1">
    <citation type="submission" date="2019-10" db="EMBL/GenBank/DDBJ databases">
        <title>Three novel species isolated from a subtropical stream in China.</title>
        <authorList>
            <person name="Lu H."/>
        </authorList>
    </citation>
    <scope>NUCLEOTIDE SEQUENCE [LARGE SCALE GENOMIC DNA]</scope>
    <source>
        <strain evidence="3 4">FT13W</strain>
    </source>
</reference>
<dbReference type="AlphaFoldDB" id="A0A6I1HLQ0"/>
<sequence length="278" mass="30246">MTTAPPASPAALRPHAIERVRHDLKLRVLTVVRTEQLTPHMRRITLAGDDLEGFVSPAHDDHVKLFFPAPGQASPVFPVLGNGANPIQYAEGARPIARNYTPRRYDAARRELEIDFVLHGDGPAASWAAQAAPGQTLGVGGPRGSMLVPLDFDWYVLVGDQTALPAIARRLEQLPATARAIAVIDIVEDGEQVALDSAAQLDVRWVARNGRSGALLLAELAKVALPQDGDGYVWVACEHAQVQGLRGHFIEAGVPKQHLHVASYWKHGVEEHHEHHDD</sequence>
<gene>
    <name evidence="3" type="ORF">GCN75_26405</name>
</gene>
<dbReference type="CDD" id="cd06193">
    <property type="entry name" value="siderophore_interacting"/>
    <property type="match status" value="1"/>
</dbReference>
<dbReference type="Gene3D" id="3.40.50.80">
    <property type="entry name" value="Nucleotide-binding domain of ferredoxin-NADP reductase (FNR) module"/>
    <property type="match status" value="1"/>
</dbReference>
<dbReference type="InterPro" id="IPR017938">
    <property type="entry name" value="Riboflavin_synthase-like_b-brl"/>
</dbReference>
<comment type="caution">
    <text evidence="3">The sequence shown here is derived from an EMBL/GenBank/DDBJ whole genome shotgun (WGS) entry which is preliminary data.</text>
</comment>
<feature type="domain" description="FAD-binding FR-type" evidence="2">
    <location>
        <begin position="24"/>
        <end position="149"/>
    </location>
</feature>
<dbReference type="FunFam" id="2.40.30.10:FF:000055">
    <property type="entry name" value="Siderophore-interacting family protein"/>
    <property type="match status" value="1"/>
</dbReference>
<dbReference type="EMBL" id="WFLI01000051">
    <property type="protein sequence ID" value="KAB8059463.1"/>
    <property type="molecule type" value="Genomic_DNA"/>
</dbReference>
<protein>
    <submittedName>
        <fullName evidence="3">Siderophore-interacting protein</fullName>
    </submittedName>
</protein>